<dbReference type="InterPro" id="IPR050059">
    <property type="entry name" value="ATP_synthase_B_chain"/>
</dbReference>
<evidence type="ECO:0000256" key="3">
    <source>
        <dbReference type="ARBA" id="ARBA00022475"/>
    </source>
</evidence>
<evidence type="ECO:0000313" key="19">
    <source>
        <dbReference type="Proteomes" id="UP000182836"/>
    </source>
</evidence>
<keyword evidence="9 13" id="KW-0472">Membrane</keyword>
<feature type="coiled-coil region" evidence="15">
    <location>
        <begin position="37"/>
        <end position="122"/>
    </location>
</feature>
<name>A0A0D1UZ19_ANEMI</name>
<comment type="function">
    <text evidence="13">Component of the F(0) channel, it forms part of the peripheral stalk, linking F(1) to F(0).</text>
</comment>
<dbReference type="GO" id="GO:0046933">
    <property type="term" value="F:proton-transporting ATP synthase activity, rotational mechanism"/>
    <property type="evidence" value="ECO:0007669"/>
    <property type="project" value="UniProtKB-UniRule"/>
</dbReference>
<dbReference type="GO" id="GO:0012505">
    <property type="term" value="C:endomembrane system"/>
    <property type="evidence" value="ECO:0007669"/>
    <property type="project" value="UniProtKB-SubCell"/>
</dbReference>
<gene>
    <name evidence="13" type="primary">atpF</name>
    <name evidence="16" type="ORF">AF333_02395</name>
    <name evidence="17" type="ORF">SAMN04487909_10448</name>
</gene>
<reference evidence="17 19" key="2">
    <citation type="submission" date="2016-10" db="EMBL/GenBank/DDBJ databases">
        <authorList>
            <person name="de Groot N.N."/>
        </authorList>
    </citation>
    <scope>NUCLEOTIDE SEQUENCE [LARGE SCALE GENOMIC DNA]</scope>
    <source>
        <strain evidence="17 19">DSM 2895</strain>
    </source>
</reference>
<evidence type="ECO:0000256" key="9">
    <source>
        <dbReference type="ARBA" id="ARBA00023136"/>
    </source>
</evidence>
<keyword evidence="7 13" id="KW-1133">Transmembrane helix</keyword>
<dbReference type="EMBL" id="FNED01000004">
    <property type="protein sequence ID" value="SDI44733.1"/>
    <property type="molecule type" value="Genomic_DNA"/>
</dbReference>
<keyword evidence="3 13" id="KW-1003">Cell membrane</keyword>
<dbReference type="RefSeq" id="WP_043067558.1">
    <property type="nucleotide sequence ID" value="NZ_BJOA01000122.1"/>
</dbReference>
<comment type="subunit">
    <text evidence="13">F-type ATPases have 2 components, F(1) - the catalytic core - and F(0) - the membrane proton channel. F(1) has five subunits: alpha(3), beta(3), gamma(1), delta(1), epsilon(1). F(0) has three main subunits: a(1), b(2) and c(10-14). The alpha and beta chains form an alternating ring which encloses part of the gamma chain. F(1) is attached to F(0) by a central stalk formed by the gamma and epsilon chains, while a peripheral stalk is formed by the delta and b chains.</text>
</comment>
<dbReference type="EMBL" id="LGUG01000004">
    <property type="protein sequence ID" value="KON94509.1"/>
    <property type="molecule type" value="Genomic_DNA"/>
</dbReference>
<keyword evidence="18" id="KW-1185">Reference proteome</keyword>
<dbReference type="GeneID" id="42304063"/>
<dbReference type="InterPro" id="IPR028987">
    <property type="entry name" value="ATP_synth_B-like_membr_sf"/>
</dbReference>
<evidence type="ECO:0000256" key="12">
    <source>
        <dbReference type="ARBA" id="ARBA00037847"/>
    </source>
</evidence>
<evidence type="ECO:0000256" key="13">
    <source>
        <dbReference type="HAMAP-Rule" id="MF_01398"/>
    </source>
</evidence>
<sequence>MLDFGSVRLEFGTMIFQVVVFLILLLLVSRFALKPAMSILQKRQENIEGQIAAAEKANAEAQGLLQEQRAELKKVREEAQAILDRAKKQAEVEGQEIMAASQARAERMIEDAKLEINREKEKAIASVRDQVAGLSVLLASKIIEKEMSEAEQQDTIEQFMRQVGGQV</sequence>
<keyword evidence="8 13" id="KW-0406">Ion transport</keyword>
<evidence type="ECO:0000313" key="16">
    <source>
        <dbReference type="EMBL" id="KON94509.1"/>
    </source>
</evidence>
<evidence type="ECO:0000256" key="10">
    <source>
        <dbReference type="ARBA" id="ARBA00023310"/>
    </source>
</evidence>
<evidence type="ECO:0000256" key="11">
    <source>
        <dbReference type="ARBA" id="ARBA00025198"/>
    </source>
</evidence>
<evidence type="ECO:0000256" key="6">
    <source>
        <dbReference type="ARBA" id="ARBA00022781"/>
    </source>
</evidence>
<evidence type="ECO:0000256" key="4">
    <source>
        <dbReference type="ARBA" id="ARBA00022547"/>
    </source>
</evidence>
<comment type="subcellular location">
    <subcellularLocation>
        <location evidence="13">Cell membrane</location>
        <topology evidence="13">Single-pass membrane protein</topology>
    </subcellularLocation>
    <subcellularLocation>
        <location evidence="12">Endomembrane system</location>
        <topology evidence="12">Single-pass membrane protein</topology>
    </subcellularLocation>
</comment>
<evidence type="ECO:0000313" key="18">
    <source>
        <dbReference type="Proteomes" id="UP000037269"/>
    </source>
</evidence>
<accession>A0A0D1UZ19</accession>
<comment type="similarity">
    <text evidence="1 13 14">Belongs to the ATPase B chain family.</text>
</comment>
<dbReference type="Pfam" id="PF00430">
    <property type="entry name" value="ATP-synt_B"/>
    <property type="match status" value="1"/>
</dbReference>
<dbReference type="CDD" id="cd06503">
    <property type="entry name" value="ATP-synt_Fo_b"/>
    <property type="match status" value="1"/>
</dbReference>
<keyword evidence="15" id="KW-0175">Coiled coil</keyword>
<dbReference type="OrthoDB" id="282095at2"/>
<dbReference type="PATRIC" id="fig|47500.12.peg.6036"/>
<dbReference type="SUPFAM" id="SSF81573">
    <property type="entry name" value="F1F0 ATP synthase subunit B, membrane domain"/>
    <property type="match status" value="1"/>
</dbReference>
<keyword evidence="10 13" id="KW-0066">ATP synthesis</keyword>
<dbReference type="Proteomes" id="UP000037269">
    <property type="component" value="Unassembled WGS sequence"/>
</dbReference>
<evidence type="ECO:0000313" key="17">
    <source>
        <dbReference type="EMBL" id="SDI44733.1"/>
    </source>
</evidence>
<dbReference type="HAMAP" id="MF_01398">
    <property type="entry name" value="ATP_synth_b_bprime"/>
    <property type="match status" value="1"/>
</dbReference>
<evidence type="ECO:0000256" key="8">
    <source>
        <dbReference type="ARBA" id="ARBA00023065"/>
    </source>
</evidence>
<evidence type="ECO:0000256" key="5">
    <source>
        <dbReference type="ARBA" id="ARBA00022692"/>
    </source>
</evidence>
<protein>
    <recommendedName>
        <fullName evidence="13">ATP synthase subunit b</fullName>
    </recommendedName>
    <alternativeName>
        <fullName evidence="13">ATP synthase F(0) sector subunit b</fullName>
    </alternativeName>
    <alternativeName>
        <fullName evidence="13">ATPase subunit I</fullName>
    </alternativeName>
    <alternativeName>
        <fullName evidence="13">F-type ATPase subunit b</fullName>
        <shortName evidence="13">F-ATPase subunit b</shortName>
    </alternativeName>
</protein>
<dbReference type="AlphaFoldDB" id="A0A0D1UZ19"/>
<dbReference type="PANTHER" id="PTHR33445:SF1">
    <property type="entry name" value="ATP SYNTHASE SUBUNIT B"/>
    <property type="match status" value="1"/>
</dbReference>
<evidence type="ECO:0000256" key="1">
    <source>
        <dbReference type="ARBA" id="ARBA00005513"/>
    </source>
</evidence>
<organism evidence="16 18">
    <name type="scientific">Aneurinibacillus migulanus</name>
    <name type="common">Bacillus migulanus</name>
    <dbReference type="NCBI Taxonomy" id="47500"/>
    <lineage>
        <taxon>Bacteria</taxon>
        <taxon>Bacillati</taxon>
        <taxon>Bacillota</taxon>
        <taxon>Bacilli</taxon>
        <taxon>Bacillales</taxon>
        <taxon>Paenibacillaceae</taxon>
        <taxon>Aneurinibacillus group</taxon>
        <taxon>Aneurinibacillus</taxon>
    </lineage>
</organism>
<keyword evidence="4 13" id="KW-0138">CF(0)</keyword>
<evidence type="ECO:0000256" key="2">
    <source>
        <dbReference type="ARBA" id="ARBA00022448"/>
    </source>
</evidence>
<dbReference type="PANTHER" id="PTHR33445">
    <property type="entry name" value="ATP SYNTHASE SUBUNIT B', CHLOROPLASTIC"/>
    <property type="match status" value="1"/>
</dbReference>
<dbReference type="STRING" id="47500.AF333_02395"/>
<dbReference type="NCBIfam" id="TIGR01144">
    <property type="entry name" value="ATP_synt_b"/>
    <property type="match status" value="1"/>
</dbReference>
<evidence type="ECO:0000256" key="14">
    <source>
        <dbReference type="RuleBase" id="RU003848"/>
    </source>
</evidence>
<evidence type="ECO:0000256" key="7">
    <source>
        <dbReference type="ARBA" id="ARBA00022989"/>
    </source>
</evidence>
<dbReference type="GO" id="GO:0046961">
    <property type="term" value="F:proton-transporting ATPase activity, rotational mechanism"/>
    <property type="evidence" value="ECO:0007669"/>
    <property type="project" value="TreeGrafter"/>
</dbReference>
<keyword evidence="2 13" id="KW-0813">Transport</keyword>
<dbReference type="GO" id="GO:0005886">
    <property type="term" value="C:plasma membrane"/>
    <property type="evidence" value="ECO:0007669"/>
    <property type="project" value="UniProtKB-SubCell"/>
</dbReference>
<proteinExistence type="inferred from homology"/>
<dbReference type="InterPro" id="IPR002146">
    <property type="entry name" value="ATP_synth_b/b'su_bac/chlpt"/>
</dbReference>
<keyword evidence="5 13" id="KW-0812">Transmembrane</keyword>
<reference evidence="16 18" key="1">
    <citation type="submission" date="2015-07" db="EMBL/GenBank/DDBJ databases">
        <title>Fjat-14205 dsm 2895.</title>
        <authorList>
            <person name="Liu B."/>
            <person name="Wang J."/>
            <person name="Zhu Y."/>
            <person name="Liu G."/>
            <person name="Chen Q."/>
            <person name="Chen Z."/>
            <person name="Lan J."/>
            <person name="Che J."/>
            <person name="Ge C."/>
            <person name="Shi H."/>
            <person name="Pan Z."/>
            <person name="Liu X."/>
        </authorList>
    </citation>
    <scope>NUCLEOTIDE SEQUENCE [LARGE SCALE GENOMIC DNA]</scope>
    <source>
        <strain evidence="16 18">DSM 2895</strain>
    </source>
</reference>
<dbReference type="GO" id="GO:0045259">
    <property type="term" value="C:proton-transporting ATP synthase complex"/>
    <property type="evidence" value="ECO:0007669"/>
    <property type="project" value="UniProtKB-KW"/>
</dbReference>
<dbReference type="Proteomes" id="UP000182836">
    <property type="component" value="Unassembled WGS sequence"/>
</dbReference>
<dbReference type="InterPro" id="IPR005864">
    <property type="entry name" value="ATP_synth_F0_bsu_bac"/>
</dbReference>
<keyword evidence="6 13" id="KW-0375">Hydrogen ion transport</keyword>
<comment type="function">
    <text evidence="11 13">F(1)F(0) ATP synthase produces ATP from ADP in the presence of a proton or sodium gradient. F-type ATPases consist of two structural domains, F(1) containing the extramembraneous catalytic core and F(0) containing the membrane proton channel, linked together by a central stalk and a peripheral stalk. During catalysis, ATP synthesis in the catalytic domain of F(1) is coupled via a rotary mechanism of the central stalk subunits to proton translocation.</text>
</comment>
<evidence type="ECO:0000256" key="15">
    <source>
        <dbReference type="SAM" id="Coils"/>
    </source>
</evidence>
<feature type="transmembrane region" description="Helical" evidence="13">
    <location>
        <begin position="12"/>
        <end position="33"/>
    </location>
</feature>